<reference evidence="3" key="1">
    <citation type="submission" date="2024-06" db="EMBL/GenBank/DDBJ databases">
        <authorList>
            <person name="Wu L."/>
        </authorList>
    </citation>
    <scope>NUCLEOTIDE SEQUENCE</scope>
    <source>
        <strain evidence="3">W17</strain>
    </source>
</reference>
<protein>
    <submittedName>
        <fullName evidence="3">Acyclic terpene utilization AtuA family protein</fullName>
    </submittedName>
</protein>
<sequence length="596" mass="63537">MTKTVRIGCASAFWGDTSSAAAQLVQGGRLDYLVFDYLAEITLSIMAGARMKDPTAGYATDFVEVLKPLLGSIREQGIRVISNAGGVNPQACASALQAACEQAGVALKIAVLLGDDLQPQFKQLSDAAIVEMFSGAPLPPMCVSTNAYLGAPGIVEALRLGADIVITGRGVDSAVVSAALVHEFNWSWQDYDRLAQAALAGHIIECGAQCTGGNFTDWRQVPDYEHIGFPIVEVGADGQFVVSKAPGTGGLVSPLTVGEQLLYEIGNPRAYLLPDVVCDFSQVELRQQGPERVHVQGARGLPPSHQYKVSATYPDGFRCTASCLMAGIDAVAKAHRVSQAIIDKTSEMFAQRGWGPYSEVNIELLGSEATYGPHGQRQDSREVVIKLAVRHPNKAALVLFSREIAQAATGMAPGLTGIVGGRPTVYPVIRLFSFLLDKDACRLEIDLSGQRHPCVLPHTDRLDPAALPAPHSLPAPRGRADASVALVKLAVARSGDKGNHSNIGVMARHPDYLPWIAEALTPEVLVDWMGHVLDPVHGRVQRWYLPGTHSLNFLLENALGGGGVASLRIDPQGKAFAQQLLEIQIPVPQSIADAVN</sequence>
<dbReference type="Pfam" id="PF07287">
    <property type="entry name" value="AtuA"/>
    <property type="match status" value="1"/>
</dbReference>
<feature type="domain" description="Acyclic terpene utilisation N-terminal" evidence="1">
    <location>
        <begin position="5"/>
        <end position="444"/>
    </location>
</feature>
<name>A0AAU7WPN8_9PSED</name>
<dbReference type="Pfam" id="PF23544">
    <property type="entry name" value="AtuA_ferredoxin"/>
    <property type="match status" value="1"/>
</dbReference>
<dbReference type="PANTHER" id="PTHR47708">
    <property type="match status" value="1"/>
</dbReference>
<evidence type="ECO:0000259" key="2">
    <source>
        <dbReference type="Pfam" id="PF23544"/>
    </source>
</evidence>
<dbReference type="InterPro" id="IPR056362">
    <property type="entry name" value="AtuA-like_ferredoxin_dom"/>
</dbReference>
<dbReference type="EMBL" id="CP158490">
    <property type="protein sequence ID" value="XBY22379.1"/>
    <property type="molecule type" value="Genomic_DNA"/>
</dbReference>
<organism evidence="3">
    <name type="scientific">Pseudomonas sp. W17</name>
    <dbReference type="NCBI Taxonomy" id="3144407"/>
    <lineage>
        <taxon>Bacteria</taxon>
        <taxon>Pseudomonadati</taxon>
        <taxon>Pseudomonadota</taxon>
        <taxon>Gammaproteobacteria</taxon>
        <taxon>Pseudomonadales</taxon>
        <taxon>Pseudomonadaceae</taxon>
        <taxon>Pseudomonas</taxon>
    </lineage>
</organism>
<dbReference type="InterPro" id="IPR010839">
    <property type="entry name" value="AtuA_N"/>
</dbReference>
<dbReference type="AlphaFoldDB" id="A0AAU7WPN8"/>
<feature type="domain" description="AtuA-like ferredoxin-fold" evidence="2">
    <location>
        <begin position="485"/>
        <end position="585"/>
    </location>
</feature>
<gene>
    <name evidence="3" type="ORF">ABCR88_23115</name>
</gene>
<dbReference type="PANTHER" id="PTHR47708:SF2">
    <property type="entry name" value="SI:CH73-132F6.5"/>
    <property type="match status" value="1"/>
</dbReference>
<evidence type="ECO:0000259" key="1">
    <source>
        <dbReference type="Pfam" id="PF07287"/>
    </source>
</evidence>
<evidence type="ECO:0000313" key="3">
    <source>
        <dbReference type="EMBL" id="XBY22379.1"/>
    </source>
</evidence>
<accession>A0AAU7WPN8</accession>
<proteinExistence type="predicted"/>
<dbReference type="RefSeq" id="WP_350403605.1">
    <property type="nucleotide sequence ID" value="NZ_CP158490.1"/>
</dbReference>